<feature type="compositionally biased region" description="Polar residues" evidence="2">
    <location>
        <begin position="387"/>
        <end position="399"/>
    </location>
</feature>
<feature type="region of interest" description="Disordered" evidence="2">
    <location>
        <begin position="98"/>
        <end position="125"/>
    </location>
</feature>
<accession>A0A2C9LJV2</accession>
<feature type="region of interest" description="Disordered" evidence="2">
    <location>
        <begin position="428"/>
        <end position="454"/>
    </location>
</feature>
<feature type="compositionally biased region" description="Polar residues" evidence="2">
    <location>
        <begin position="428"/>
        <end position="443"/>
    </location>
</feature>
<proteinExistence type="predicted"/>
<dbReference type="VEuPathDB" id="VectorBase:BGLB031822"/>
<dbReference type="VEuPathDB" id="VectorBase:BGLAX_032381"/>
<protein>
    <submittedName>
        <fullName evidence="3">Uncharacterized protein</fullName>
    </submittedName>
</protein>
<name>A0A2C9LJV2_BIOGL</name>
<evidence type="ECO:0000256" key="1">
    <source>
        <dbReference type="SAM" id="Coils"/>
    </source>
</evidence>
<dbReference type="EnsemblMetazoa" id="BGLB031822-RA">
    <property type="protein sequence ID" value="BGLB031822-PA"/>
    <property type="gene ID" value="BGLB031822"/>
</dbReference>
<feature type="coiled-coil region" evidence="1">
    <location>
        <begin position="19"/>
        <end position="60"/>
    </location>
</feature>
<feature type="region of interest" description="Disordered" evidence="2">
    <location>
        <begin position="368"/>
        <end position="399"/>
    </location>
</feature>
<evidence type="ECO:0000256" key="2">
    <source>
        <dbReference type="SAM" id="MobiDB-lite"/>
    </source>
</evidence>
<dbReference type="AlphaFoldDB" id="A0A2C9LJV2"/>
<dbReference type="KEGG" id="bgt:106052108"/>
<feature type="compositionally biased region" description="Low complexity" evidence="2">
    <location>
        <begin position="567"/>
        <end position="589"/>
    </location>
</feature>
<sequence length="685" mass="72662">MATMTLTDLLGAGEEHFDKAIKEMTMKNLMETISSLQKEMVREQENFNSLSGELQNIKERNSRQYKQISKDMVTSQQRLSHLMNWSMKCFAQIREMKEMQNASQSKEPSTLKRTNSVKGSHPAAVPAPKLTTIQRSKSLLSIKQQEDGRGPAVAALNGEGAASPHKPVIKNATVLHVTSDDSMYAKPDLNRKSVETKVVVNSISKGVSHEKLAEGDQKSVGEGDSAGSAVASAVSARTGGGLYVKRNQPARVTTTTNISSTKILPSYHQPGQNVTQPTPVTSSSLVSQHTANVASTSVVVTPRTYVLKSSTPAVAPSSSTPLLHPLQISSANSGVSKSQTLASEPLSYKEFRALPSVKQLAKSFGSTTALNTAGTSSSSSVQGSGYRTGSTQSSVFHGNPLVRSQSSISLADSPKQTSSSHIILVKGNTTEQKPQQEQASTLVNGKPPLPHTINRTHTTSKVIQATSTSSNNGASEIEQARARLKANRASRDIKTSSLSGDSVINANIVAPESSKTVESEISNGETQNYSSYLKKKDNAPSKTNTATPNVIQITNGVARITNQSKLSVSSEASPASSTKSAASSTSTSSYIKRLSQPPSDLQQNFGHRKKVAAFAVIVVSSPGLDLLQERVLGVHELPAFLLELLPGLDPPDGHGCCGDHSIRGAGRAGWQGGVRVGLHVGVKVD</sequence>
<feature type="region of interest" description="Disordered" evidence="2">
    <location>
        <begin position="567"/>
        <end position="603"/>
    </location>
</feature>
<gene>
    <name evidence="3" type="primary">106052108</name>
</gene>
<dbReference type="Proteomes" id="UP000076420">
    <property type="component" value="Unassembled WGS sequence"/>
</dbReference>
<reference evidence="3" key="1">
    <citation type="submission" date="2020-05" db="UniProtKB">
        <authorList>
            <consortium name="EnsemblMetazoa"/>
        </authorList>
    </citation>
    <scope>IDENTIFICATION</scope>
    <source>
        <strain evidence="3">BB02</strain>
    </source>
</reference>
<feature type="compositionally biased region" description="Low complexity" evidence="2">
    <location>
        <begin position="368"/>
        <end position="385"/>
    </location>
</feature>
<feature type="compositionally biased region" description="Polar residues" evidence="2">
    <location>
        <begin position="100"/>
        <end position="118"/>
    </location>
</feature>
<evidence type="ECO:0000313" key="3">
    <source>
        <dbReference type="EnsemblMetazoa" id="BGLB031822-PA"/>
    </source>
</evidence>
<evidence type="ECO:0000313" key="4">
    <source>
        <dbReference type="Proteomes" id="UP000076420"/>
    </source>
</evidence>
<keyword evidence="1" id="KW-0175">Coiled coil</keyword>
<organism evidence="3 4">
    <name type="scientific">Biomphalaria glabrata</name>
    <name type="common">Bloodfluke planorb</name>
    <name type="synonym">Freshwater snail</name>
    <dbReference type="NCBI Taxonomy" id="6526"/>
    <lineage>
        <taxon>Eukaryota</taxon>
        <taxon>Metazoa</taxon>
        <taxon>Spiralia</taxon>
        <taxon>Lophotrochozoa</taxon>
        <taxon>Mollusca</taxon>
        <taxon>Gastropoda</taxon>
        <taxon>Heterobranchia</taxon>
        <taxon>Euthyneura</taxon>
        <taxon>Panpulmonata</taxon>
        <taxon>Hygrophila</taxon>
        <taxon>Lymnaeoidea</taxon>
        <taxon>Planorbidae</taxon>
        <taxon>Biomphalaria</taxon>
    </lineage>
</organism>
<feature type="region of interest" description="Disordered" evidence="2">
    <location>
        <begin position="528"/>
        <end position="547"/>
    </location>
</feature>